<evidence type="ECO:0000313" key="4">
    <source>
        <dbReference type="Proteomes" id="UP000195967"/>
    </source>
</evidence>
<evidence type="ECO:0000256" key="1">
    <source>
        <dbReference type="ARBA" id="ARBA00023186"/>
    </source>
</evidence>
<keyword evidence="1" id="KW-0143">Chaperone</keyword>
<gene>
    <name evidence="3" type="ORF">B9N62_03070</name>
</gene>
<dbReference type="GO" id="GO:0051082">
    <property type="term" value="F:unfolded protein binding"/>
    <property type="evidence" value="ECO:0007669"/>
    <property type="project" value="TreeGrafter"/>
</dbReference>
<dbReference type="SMART" id="SM00271">
    <property type="entry name" value="DnaJ"/>
    <property type="match status" value="1"/>
</dbReference>
<dbReference type="EMBL" id="NDYO01000004">
    <property type="protein sequence ID" value="OUT11913.1"/>
    <property type="molecule type" value="Genomic_DNA"/>
</dbReference>
<dbReference type="PRINTS" id="PR00625">
    <property type="entry name" value="JDOMAIN"/>
</dbReference>
<dbReference type="PANTHER" id="PTHR43096:SF52">
    <property type="entry name" value="DNAJ HOMOLOG 1, MITOCHONDRIAL-RELATED"/>
    <property type="match status" value="1"/>
</dbReference>
<dbReference type="AlphaFoldDB" id="A0A1Y5MXD3"/>
<evidence type="ECO:0000313" key="3">
    <source>
        <dbReference type="EMBL" id="OUT11913.1"/>
    </source>
</evidence>
<dbReference type="PANTHER" id="PTHR43096">
    <property type="entry name" value="DNAJ HOMOLOG 1, MITOCHONDRIAL-RELATED"/>
    <property type="match status" value="1"/>
</dbReference>
<name>A0A1Y5MXD3_9BACT</name>
<dbReference type="RefSeq" id="WP_087584324.1">
    <property type="nucleotide sequence ID" value="NZ_CABMKR010000004.1"/>
</dbReference>
<dbReference type="PROSITE" id="PS50076">
    <property type="entry name" value="DNAJ_2"/>
    <property type="match status" value="1"/>
</dbReference>
<comment type="caution">
    <text evidence="3">The sequence shown here is derived from an EMBL/GenBank/DDBJ whole genome shotgun (WGS) entry which is preliminary data.</text>
</comment>
<accession>A0A1Y5MXD3</accession>
<protein>
    <submittedName>
        <fullName evidence="3">Molecular chaperone DjlA</fullName>
    </submittedName>
</protein>
<sequence length="247" mass="28326">MNFIFYIVLFVAFYLLFSVYKSGNASQGKRENLAFGETKFLVALLAKVAKSDGRVSELEARLVSQTLDDLIAITKGGKELRDELKKVFNKQKENVDNAYETARNYKSAFNLNYDICVARLTFFLNLAYIDGEFNKSEQDVIRNIAYGFGIDKETLDEIIFKFDSFYGSRFEANPDEAIQEKDAFEVLGLSKNASLDEVKARYKELVRQYHPDILMGRGESKEVIERSTKKLQEINEAYGRLKEKFGV</sequence>
<dbReference type="InterPro" id="IPR029024">
    <property type="entry name" value="TerB-like"/>
</dbReference>
<organism evidence="3 4">
    <name type="scientific">Campylobacter concisus</name>
    <dbReference type="NCBI Taxonomy" id="199"/>
    <lineage>
        <taxon>Bacteria</taxon>
        <taxon>Pseudomonadati</taxon>
        <taxon>Campylobacterota</taxon>
        <taxon>Epsilonproteobacteria</taxon>
        <taxon>Campylobacterales</taxon>
        <taxon>Campylobacteraceae</taxon>
        <taxon>Campylobacter</taxon>
    </lineage>
</organism>
<dbReference type="CDD" id="cd06257">
    <property type="entry name" value="DnaJ"/>
    <property type="match status" value="1"/>
</dbReference>
<evidence type="ECO:0000259" key="2">
    <source>
        <dbReference type="PROSITE" id="PS50076"/>
    </source>
</evidence>
<dbReference type="Gene3D" id="1.10.3680.10">
    <property type="entry name" value="TerB-like"/>
    <property type="match status" value="1"/>
</dbReference>
<dbReference type="GO" id="GO:0005737">
    <property type="term" value="C:cytoplasm"/>
    <property type="evidence" value="ECO:0007669"/>
    <property type="project" value="TreeGrafter"/>
</dbReference>
<dbReference type="Proteomes" id="UP000195967">
    <property type="component" value="Unassembled WGS sequence"/>
</dbReference>
<dbReference type="SUPFAM" id="SSF158682">
    <property type="entry name" value="TerB-like"/>
    <property type="match status" value="1"/>
</dbReference>
<dbReference type="CDD" id="cd07316">
    <property type="entry name" value="terB_like_DjlA"/>
    <property type="match status" value="1"/>
</dbReference>
<dbReference type="Pfam" id="PF05099">
    <property type="entry name" value="TerB"/>
    <property type="match status" value="1"/>
</dbReference>
<dbReference type="Pfam" id="PF00226">
    <property type="entry name" value="DnaJ"/>
    <property type="match status" value="1"/>
</dbReference>
<feature type="domain" description="J" evidence="2">
    <location>
        <begin position="182"/>
        <end position="246"/>
    </location>
</feature>
<dbReference type="InterPro" id="IPR036869">
    <property type="entry name" value="J_dom_sf"/>
</dbReference>
<reference evidence="3 4" key="1">
    <citation type="submission" date="2017-04" db="EMBL/GenBank/DDBJ databases">
        <title>Complete genome of Campylobacter concisus ATCC 33237T and draft genomes for an additional eight well characterized C. concisus strains.</title>
        <authorList>
            <person name="Cornelius A.J."/>
            <person name="Miller W.G."/>
            <person name="Lastovica A.J."/>
            <person name="On S.L."/>
            <person name="French N.P."/>
            <person name="Vandenberg O."/>
            <person name="Biggs P.J."/>
        </authorList>
    </citation>
    <scope>NUCLEOTIDE SEQUENCE [LARGE SCALE GENOMIC DNA]</scope>
    <source>
        <strain evidence="3 4">Lasto28.99</strain>
    </source>
</reference>
<dbReference type="GO" id="GO:0042026">
    <property type="term" value="P:protein refolding"/>
    <property type="evidence" value="ECO:0007669"/>
    <property type="project" value="TreeGrafter"/>
</dbReference>
<dbReference type="InterPro" id="IPR007791">
    <property type="entry name" value="DjlA_N"/>
</dbReference>
<proteinExistence type="predicted"/>
<dbReference type="SUPFAM" id="SSF46565">
    <property type="entry name" value="Chaperone J-domain"/>
    <property type="match status" value="1"/>
</dbReference>
<dbReference type="Gene3D" id="1.10.287.110">
    <property type="entry name" value="DnaJ domain"/>
    <property type="match status" value="1"/>
</dbReference>
<dbReference type="InterPro" id="IPR001623">
    <property type="entry name" value="DnaJ_domain"/>
</dbReference>